<dbReference type="Pfam" id="PF00480">
    <property type="entry name" value="ROK"/>
    <property type="match status" value="1"/>
</dbReference>
<reference evidence="1" key="1">
    <citation type="submission" date="2020-05" db="EMBL/GenBank/DDBJ databases">
        <authorList>
            <person name="Chiriac C."/>
            <person name="Salcher M."/>
            <person name="Ghai R."/>
            <person name="Kavagutti S V."/>
        </authorList>
    </citation>
    <scope>NUCLEOTIDE SEQUENCE</scope>
</reference>
<dbReference type="EMBL" id="CAEZSE010000012">
    <property type="protein sequence ID" value="CAB4530129.1"/>
    <property type="molecule type" value="Genomic_DNA"/>
</dbReference>
<dbReference type="SUPFAM" id="SSF53067">
    <property type="entry name" value="Actin-like ATPase domain"/>
    <property type="match status" value="1"/>
</dbReference>
<name>A0A6J6AVM5_9ZZZZ</name>
<dbReference type="EMBL" id="CAEZUN010000128">
    <property type="protein sequence ID" value="CAB4606543.1"/>
    <property type="molecule type" value="Genomic_DNA"/>
</dbReference>
<proteinExistence type="predicted"/>
<dbReference type="InterPro" id="IPR049874">
    <property type="entry name" value="ROK_cs"/>
</dbReference>
<sequence>MTAVAGIDVGGTKCLGVLFEGGEIVNSVRRPTPHADHLVSTLAEIARELGQYKTLGIGVPGLITPTGVVRESPNLTGAIELDLRTLLQKELGHVIDVENDATCAAHAEWQYGAGRGATDMWMVTLGTGIGGGFVSGSKLQRGSHGFAGEIGHMIVESQGILCPCGQRGCWERYASGSGLATIAGGERGEEVIARAVAGDEQALGYLDTFGKWVAIGLVNLTNITDPNVIVIGGGLAEAADTVMPHIKNWFKKLLYAPDNREHPELRVAQLGESAGAIGAALLSAL</sequence>
<dbReference type="AlphaFoldDB" id="A0A6J6AVM5"/>
<protein>
    <submittedName>
        <fullName evidence="1">Unannotated protein</fullName>
    </submittedName>
</protein>
<dbReference type="EMBL" id="CAEZZK010000045">
    <property type="protein sequence ID" value="CAB4754889.1"/>
    <property type="molecule type" value="Genomic_DNA"/>
</dbReference>
<dbReference type="Gene3D" id="3.30.420.40">
    <property type="match status" value="2"/>
</dbReference>
<evidence type="ECO:0000313" key="1">
    <source>
        <dbReference type="EMBL" id="CAB4530129.1"/>
    </source>
</evidence>
<organism evidence="1">
    <name type="scientific">freshwater metagenome</name>
    <dbReference type="NCBI Taxonomy" id="449393"/>
    <lineage>
        <taxon>unclassified sequences</taxon>
        <taxon>metagenomes</taxon>
        <taxon>ecological metagenomes</taxon>
    </lineage>
</organism>
<dbReference type="InterPro" id="IPR043129">
    <property type="entry name" value="ATPase_NBD"/>
</dbReference>
<evidence type="ECO:0000313" key="3">
    <source>
        <dbReference type="EMBL" id="CAB4754889.1"/>
    </source>
</evidence>
<dbReference type="PANTHER" id="PTHR18964">
    <property type="entry name" value="ROK (REPRESSOR, ORF, KINASE) FAMILY"/>
    <property type="match status" value="1"/>
</dbReference>
<dbReference type="PROSITE" id="PS01125">
    <property type="entry name" value="ROK"/>
    <property type="match status" value="1"/>
</dbReference>
<accession>A0A6J6AVM5</accession>
<dbReference type="InterPro" id="IPR000600">
    <property type="entry name" value="ROK"/>
</dbReference>
<evidence type="ECO:0000313" key="2">
    <source>
        <dbReference type="EMBL" id="CAB4606543.1"/>
    </source>
</evidence>
<gene>
    <name evidence="1" type="ORF">UFOPK1353_00133</name>
    <name evidence="2" type="ORF">UFOPK1826_01016</name>
    <name evidence="3" type="ORF">UFOPK2855_00350</name>
</gene>
<dbReference type="PANTHER" id="PTHR18964:SF149">
    <property type="entry name" value="BIFUNCTIONAL UDP-N-ACETYLGLUCOSAMINE 2-EPIMERASE_N-ACETYLMANNOSAMINE KINASE"/>
    <property type="match status" value="1"/>
</dbReference>